<keyword evidence="3" id="KW-1185">Reference proteome</keyword>
<dbReference type="Gene3D" id="2.50.20.10">
    <property type="entry name" value="Lipoprotein localisation LolA/LolB/LppX"/>
    <property type="match status" value="1"/>
</dbReference>
<dbReference type="RefSeq" id="WP_229960099.1">
    <property type="nucleotide sequence ID" value="NZ_JAJJWI010000007.1"/>
</dbReference>
<accession>A0ABW4WX97</accession>
<dbReference type="EMBL" id="JBHUHV010000019">
    <property type="protein sequence ID" value="MFD2066390.1"/>
    <property type="molecule type" value="Genomic_DNA"/>
</dbReference>
<dbReference type="InterPro" id="IPR025634">
    <property type="entry name" value="DUF4292"/>
</dbReference>
<proteinExistence type="predicted"/>
<dbReference type="Pfam" id="PF14125">
    <property type="entry name" value="DUF4292"/>
    <property type="match status" value="1"/>
</dbReference>
<sequence>MSKHILLCLLSLFLLASCKKESVPTTASATTETIGSVAVKNLDFTYLSAKSRFSLSGNGENLSSGVSLRMKKDSVIWMSVVPGLGIEAARMKLTQDSIYVMNRLRKEYTATDYNYLRSRLNVNINFNVLQAVLLGNYQPTGAEKVMDEAQLQHIQQLRQNLLFDYFVRRDQQKVQQLNIQDQQSGNNITVKYNNFQAVGPIPFAHDLVAQVIMQGGRVSDLTLNHSKVTVTDEVLTFPFNVPSDYKHLATN</sequence>
<feature type="chain" id="PRO_5046361845" evidence="1">
    <location>
        <begin position="17"/>
        <end position="251"/>
    </location>
</feature>
<protein>
    <submittedName>
        <fullName evidence="2">DUF4292 domain-containing protein</fullName>
    </submittedName>
</protein>
<comment type="caution">
    <text evidence="2">The sequence shown here is derived from an EMBL/GenBank/DDBJ whole genome shotgun (WGS) entry which is preliminary data.</text>
</comment>
<gene>
    <name evidence="2" type="ORF">ACFSKU_05795</name>
</gene>
<organism evidence="2 3">
    <name type="scientific">Pontibacter silvestris</name>
    <dbReference type="NCBI Taxonomy" id="2305183"/>
    <lineage>
        <taxon>Bacteria</taxon>
        <taxon>Pseudomonadati</taxon>
        <taxon>Bacteroidota</taxon>
        <taxon>Cytophagia</taxon>
        <taxon>Cytophagales</taxon>
        <taxon>Hymenobacteraceae</taxon>
        <taxon>Pontibacter</taxon>
    </lineage>
</organism>
<reference evidence="3" key="1">
    <citation type="journal article" date="2019" name="Int. J. Syst. Evol. Microbiol.">
        <title>The Global Catalogue of Microorganisms (GCM) 10K type strain sequencing project: providing services to taxonomists for standard genome sequencing and annotation.</title>
        <authorList>
            <consortium name="The Broad Institute Genomics Platform"/>
            <consortium name="The Broad Institute Genome Sequencing Center for Infectious Disease"/>
            <person name="Wu L."/>
            <person name="Ma J."/>
        </authorList>
    </citation>
    <scope>NUCLEOTIDE SEQUENCE [LARGE SCALE GENOMIC DNA]</scope>
    <source>
        <strain evidence="3">JCM 16545</strain>
    </source>
</reference>
<evidence type="ECO:0000256" key="1">
    <source>
        <dbReference type="SAM" id="SignalP"/>
    </source>
</evidence>
<name>A0ABW4WX97_9BACT</name>
<keyword evidence="1" id="KW-0732">Signal</keyword>
<dbReference type="PROSITE" id="PS51257">
    <property type="entry name" value="PROKAR_LIPOPROTEIN"/>
    <property type="match status" value="1"/>
</dbReference>
<dbReference type="Proteomes" id="UP001597369">
    <property type="component" value="Unassembled WGS sequence"/>
</dbReference>
<evidence type="ECO:0000313" key="3">
    <source>
        <dbReference type="Proteomes" id="UP001597369"/>
    </source>
</evidence>
<feature type="signal peptide" evidence="1">
    <location>
        <begin position="1"/>
        <end position="16"/>
    </location>
</feature>
<evidence type="ECO:0000313" key="2">
    <source>
        <dbReference type="EMBL" id="MFD2066390.1"/>
    </source>
</evidence>